<keyword evidence="2" id="KW-1185">Reference proteome</keyword>
<accession>A0A0F7FH54</accession>
<dbReference type="RefSeq" id="WP_236944897.1">
    <property type="nucleotide sequence ID" value="NZ_CP009961.1"/>
</dbReference>
<evidence type="ECO:0000313" key="2">
    <source>
        <dbReference type="Proteomes" id="UP000067434"/>
    </source>
</evidence>
<dbReference type="HOGENOM" id="CLU_130790_0_0_2"/>
<dbReference type="Proteomes" id="UP000067434">
    <property type="component" value="Chromosome"/>
</dbReference>
<dbReference type="GeneID" id="25400797"/>
<dbReference type="STRING" id="1550241.MA03_01160"/>
<dbReference type="AlphaFoldDB" id="A0A0F7FH54"/>
<dbReference type="EMBL" id="CP009961">
    <property type="protein sequence ID" value="AKG38172.1"/>
    <property type="molecule type" value="Genomic_DNA"/>
</dbReference>
<dbReference type="PATRIC" id="fig|1550241.5.peg.236"/>
<evidence type="ECO:0008006" key="3">
    <source>
        <dbReference type="Google" id="ProtNLM"/>
    </source>
</evidence>
<protein>
    <recommendedName>
        <fullName evidence="3">4Fe-4S ferredoxin</fullName>
    </recommendedName>
</protein>
<name>A0A0F7FH54_9CREN</name>
<evidence type="ECO:0000313" key="1">
    <source>
        <dbReference type="EMBL" id="AKG38172.1"/>
    </source>
</evidence>
<gene>
    <name evidence="1" type="ORF">MA03_01160</name>
</gene>
<sequence>MTCEHFHAYKRLTETNVASKLMRETRRVLIYGACVRDEYPEIYESFSQGRTPLAVCLESEHFNVVALKVASMFARVNLEEVVVLTVDGSPHCVGLHHAVEEAAKVSGKDVMIRHVVIEEGSPIEVSNQAVKTARYLSRVERLMKKNL</sequence>
<proteinExistence type="predicted"/>
<dbReference type="KEGG" id="thf:MA03_01160"/>
<organism evidence="1 2">
    <name type="scientific">Infirmifilum uzonense</name>
    <dbReference type="NCBI Taxonomy" id="1550241"/>
    <lineage>
        <taxon>Archaea</taxon>
        <taxon>Thermoproteota</taxon>
        <taxon>Thermoprotei</taxon>
        <taxon>Thermofilales</taxon>
        <taxon>Thermofilaceae</taxon>
        <taxon>Infirmifilum</taxon>
    </lineage>
</organism>
<reference evidence="1 2" key="1">
    <citation type="journal article" date="2015" name="Stand. Genomic Sci.">
        <title>Complete genome sequence of and proposal of Thermofilum uzonense sp. nov. a novel hyperthermophilic crenarchaeon and emended description of the genus Thermofilum.</title>
        <authorList>
            <person name="Toshchakov S.V."/>
            <person name="Korzhenkov A.A."/>
            <person name="Samarov N.I."/>
            <person name="Mazunin I.O."/>
            <person name="Mozhey O.I."/>
            <person name="Shmyr I.S."/>
            <person name="Derbikova K.S."/>
            <person name="Taranov E.A."/>
            <person name="Dominova I.N."/>
            <person name="Bonch-Osmolovskaya E.A."/>
            <person name="Patrushev M.V."/>
            <person name="Podosokorskaya O.A."/>
            <person name="Kublanov I.V."/>
        </authorList>
    </citation>
    <scope>NUCLEOTIDE SEQUENCE [LARGE SCALE GENOMIC DNA]</scope>
    <source>
        <strain evidence="1 2">1807-2</strain>
    </source>
</reference>